<dbReference type="OrthoDB" id="516113at2"/>
<keyword evidence="2" id="KW-1185">Reference proteome</keyword>
<dbReference type="RefSeq" id="WP_073600995.1">
    <property type="nucleotide sequence ID" value="NZ_MRCB01000029.1"/>
</dbReference>
<comment type="caution">
    <text evidence="1">The sequence shown here is derived from an EMBL/GenBank/DDBJ whole genome shotgun (WGS) entry which is preliminary data.</text>
</comment>
<organism evidence="1 2">
    <name type="scientific">Hydrococcus rivularis NIES-593</name>
    <dbReference type="NCBI Taxonomy" id="1921803"/>
    <lineage>
        <taxon>Bacteria</taxon>
        <taxon>Bacillati</taxon>
        <taxon>Cyanobacteriota</taxon>
        <taxon>Cyanophyceae</taxon>
        <taxon>Pleurocapsales</taxon>
        <taxon>Hydrococcaceae</taxon>
        <taxon>Hydrococcus</taxon>
    </lineage>
</organism>
<reference evidence="1 2" key="1">
    <citation type="submission" date="2016-11" db="EMBL/GenBank/DDBJ databases">
        <title>Draft Genome Sequences of Nine Cyanobacterial Strains from Diverse Habitats.</title>
        <authorList>
            <person name="Zhu T."/>
            <person name="Hou S."/>
            <person name="Lu X."/>
            <person name="Hess W.R."/>
        </authorList>
    </citation>
    <scope>NUCLEOTIDE SEQUENCE [LARGE SCALE GENOMIC DNA]</scope>
    <source>
        <strain evidence="1 2">NIES-593</strain>
    </source>
</reference>
<evidence type="ECO:0000313" key="2">
    <source>
        <dbReference type="Proteomes" id="UP000186868"/>
    </source>
</evidence>
<protein>
    <submittedName>
        <fullName evidence="1">Uncharacterized protein</fullName>
    </submittedName>
</protein>
<gene>
    <name evidence="1" type="ORF">NIES593_18550</name>
</gene>
<dbReference type="EMBL" id="MRCB01000029">
    <property type="protein sequence ID" value="OKH20514.1"/>
    <property type="molecule type" value="Genomic_DNA"/>
</dbReference>
<dbReference type="STRING" id="1921803.NIES593_18550"/>
<sequence length="107" mass="12476">MNIYPDWDSSQLEESLQEISTTVWAIAKQCQGDSHCLLTLLRALECLHRDIREQLFEPSLPNTRNALSNLLREIEETGGWPYIERMRLQALLKKLAADEDPQKRERP</sequence>
<dbReference type="AlphaFoldDB" id="A0A1U7HAC5"/>
<proteinExistence type="predicted"/>
<name>A0A1U7HAC5_9CYAN</name>
<dbReference type="Proteomes" id="UP000186868">
    <property type="component" value="Unassembled WGS sequence"/>
</dbReference>
<evidence type="ECO:0000313" key="1">
    <source>
        <dbReference type="EMBL" id="OKH20514.1"/>
    </source>
</evidence>
<accession>A0A1U7HAC5</accession>